<dbReference type="InterPro" id="IPR006440">
    <property type="entry name" value="Doc"/>
</dbReference>
<dbReference type="RefSeq" id="WP_085511417.1">
    <property type="nucleotide sequence ID" value="NZ_FXAP01000002.1"/>
</dbReference>
<proteinExistence type="predicted"/>
<evidence type="ECO:0000313" key="3">
    <source>
        <dbReference type="Proteomes" id="UP000266915"/>
    </source>
</evidence>
<name>A0A3N2C7Y7_9MICO</name>
<dbReference type="PANTHER" id="PTHR39426">
    <property type="entry name" value="HOMOLOGY TO DEATH-ON-CURING PROTEIN OF PHAGE P1"/>
    <property type="match status" value="1"/>
</dbReference>
<dbReference type="InterPro" id="IPR053737">
    <property type="entry name" value="Type_II_TA_Toxin"/>
</dbReference>
<organism evidence="2 3">
    <name type="scientific">Plantibacter flavus</name>
    <dbReference type="NCBI Taxonomy" id="150123"/>
    <lineage>
        <taxon>Bacteria</taxon>
        <taxon>Bacillati</taxon>
        <taxon>Actinomycetota</taxon>
        <taxon>Actinomycetes</taxon>
        <taxon>Micrococcales</taxon>
        <taxon>Microbacteriaceae</taxon>
        <taxon>Plantibacter</taxon>
    </lineage>
</organism>
<dbReference type="Proteomes" id="UP000266915">
    <property type="component" value="Unassembled WGS sequence"/>
</dbReference>
<accession>A0A3N2C7Y7</accession>
<evidence type="ECO:0000313" key="2">
    <source>
        <dbReference type="EMBL" id="ROR83616.1"/>
    </source>
</evidence>
<evidence type="ECO:0000259" key="1">
    <source>
        <dbReference type="PROSITE" id="PS51459"/>
    </source>
</evidence>
<reference evidence="2 3" key="1">
    <citation type="submission" date="2018-11" db="EMBL/GenBank/DDBJ databases">
        <title>Sequencing the genomes of 1000 actinobacteria strains.</title>
        <authorList>
            <person name="Klenk H.-P."/>
        </authorList>
    </citation>
    <scope>NUCLEOTIDE SEQUENCE [LARGE SCALE GENOMIC DNA]</scope>
    <source>
        <strain evidence="2 3">DSM 14012</strain>
    </source>
</reference>
<keyword evidence="3" id="KW-1185">Reference proteome</keyword>
<dbReference type="PANTHER" id="PTHR39426:SF1">
    <property type="entry name" value="HOMOLOGY TO DEATH-ON-CURING PROTEIN OF PHAGE P1"/>
    <property type="match status" value="1"/>
</dbReference>
<dbReference type="InterPro" id="IPR003812">
    <property type="entry name" value="Fido"/>
</dbReference>
<comment type="caution">
    <text evidence="2">The sequence shown here is derived from an EMBL/GenBank/DDBJ whole genome shotgun (WGS) entry which is preliminary data.</text>
</comment>
<dbReference type="SUPFAM" id="SSF140931">
    <property type="entry name" value="Fic-like"/>
    <property type="match status" value="1"/>
</dbReference>
<dbReference type="PROSITE" id="PS51459">
    <property type="entry name" value="FIDO"/>
    <property type="match status" value="1"/>
</dbReference>
<gene>
    <name evidence="2" type="ORF">EDD42_3730</name>
</gene>
<dbReference type="NCBIfam" id="TIGR01550">
    <property type="entry name" value="DOC_P1"/>
    <property type="match status" value="1"/>
</dbReference>
<dbReference type="Gene3D" id="1.20.120.1870">
    <property type="entry name" value="Fic/DOC protein, Fido domain"/>
    <property type="match status" value="1"/>
</dbReference>
<dbReference type="AlphaFoldDB" id="A0A3N2C7Y7"/>
<sequence length="130" mass="13888">MTAYFLDREDVLTASAAALGHQPAVRDFGLLDAAIARPQSTVFGLDAYPDIFLKAAALLHSIARNHAFVDGNKRTAWGSAWVFLGVNGIRLSHGFDVDAAEAFMNSVATGDAELAFVASVLRSFTTQEEA</sequence>
<dbReference type="Pfam" id="PF02661">
    <property type="entry name" value="Fic"/>
    <property type="match status" value="1"/>
</dbReference>
<dbReference type="GO" id="GO:0016301">
    <property type="term" value="F:kinase activity"/>
    <property type="evidence" value="ECO:0007669"/>
    <property type="project" value="InterPro"/>
</dbReference>
<dbReference type="InterPro" id="IPR036597">
    <property type="entry name" value="Fido-like_dom_sf"/>
</dbReference>
<dbReference type="EMBL" id="RKHL01000001">
    <property type="protein sequence ID" value="ROR83616.1"/>
    <property type="molecule type" value="Genomic_DNA"/>
</dbReference>
<feature type="domain" description="Fido" evidence="1">
    <location>
        <begin position="6"/>
        <end position="127"/>
    </location>
</feature>
<protein>
    <submittedName>
        <fullName evidence="2">Death-on-curing protein</fullName>
    </submittedName>
</protein>